<dbReference type="KEGG" id="fhl:OE105_13150"/>
<evidence type="ECO:0000313" key="1">
    <source>
        <dbReference type="EMBL" id="WAA12456.1"/>
    </source>
</evidence>
<accession>A0A9E8LZJ8</accession>
<evidence type="ECO:0000313" key="2">
    <source>
        <dbReference type="Proteomes" id="UP001164726"/>
    </source>
</evidence>
<dbReference type="EMBL" id="CP106877">
    <property type="protein sequence ID" value="WAA12456.1"/>
    <property type="molecule type" value="Genomic_DNA"/>
</dbReference>
<sequence length="104" mass="12290">MFETILLALEYVTDTRLFKKDFNPVYRDYISEILQDCFELEKKHDFLVDANRPKLNKGKIMQSEDKIYTVDTRVEKTRVYITVLYEIPSSNLSILYKLVDGSVN</sequence>
<name>A0A9E8LZJ8_9BACI</name>
<keyword evidence="2" id="KW-1185">Reference proteome</keyword>
<dbReference type="AlphaFoldDB" id="A0A9E8LZJ8"/>
<dbReference type="RefSeq" id="WP_275420591.1">
    <property type="nucleotide sequence ID" value="NZ_CP106877.1"/>
</dbReference>
<proteinExistence type="predicted"/>
<dbReference type="Proteomes" id="UP001164726">
    <property type="component" value="Chromosome"/>
</dbReference>
<gene>
    <name evidence="1" type="ORF">OE105_13150</name>
</gene>
<organism evidence="1 2">
    <name type="scientific">Fervidibacillus halotolerans</name>
    <dbReference type="NCBI Taxonomy" id="2980027"/>
    <lineage>
        <taxon>Bacteria</taxon>
        <taxon>Bacillati</taxon>
        <taxon>Bacillota</taxon>
        <taxon>Bacilli</taxon>
        <taxon>Bacillales</taxon>
        <taxon>Bacillaceae</taxon>
        <taxon>Fervidibacillus</taxon>
    </lineage>
</organism>
<reference evidence="1" key="1">
    <citation type="submission" date="2022-09" db="EMBL/GenBank/DDBJ databases">
        <title>Complete Genomes of Fervidibacillus albus and Fervidibacillus halotolerans isolated from tidal flat sediments.</title>
        <authorList>
            <person name="Kwon K.K."/>
            <person name="Yang S.-H."/>
            <person name="Park M.J."/>
            <person name="Oh H.-M."/>
        </authorList>
    </citation>
    <scope>NUCLEOTIDE SEQUENCE</scope>
    <source>
        <strain evidence="1">MEBiC13594</strain>
    </source>
</reference>
<protein>
    <submittedName>
        <fullName evidence="1">Uncharacterized protein</fullName>
    </submittedName>
</protein>